<dbReference type="SUPFAM" id="SSF63380">
    <property type="entry name" value="Riboflavin synthase domain-like"/>
    <property type="match status" value="1"/>
</dbReference>
<dbReference type="InterPro" id="IPR039261">
    <property type="entry name" value="FNR_nucleotide-bd"/>
</dbReference>
<dbReference type="GO" id="GO:0046872">
    <property type="term" value="F:metal ion binding"/>
    <property type="evidence" value="ECO:0007669"/>
    <property type="project" value="UniProtKB-KW"/>
</dbReference>
<organism evidence="29 30">
    <name type="scientific">Holothuria leucospilota</name>
    <name type="common">Black long sea cucumber</name>
    <name type="synonym">Mertensiothuria leucospilota</name>
    <dbReference type="NCBI Taxonomy" id="206669"/>
    <lineage>
        <taxon>Eukaryota</taxon>
        <taxon>Metazoa</taxon>
        <taxon>Echinodermata</taxon>
        <taxon>Eleutherozoa</taxon>
        <taxon>Echinozoa</taxon>
        <taxon>Holothuroidea</taxon>
        <taxon>Aspidochirotacea</taxon>
        <taxon>Aspidochirotida</taxon>
        <taxon>Holothuriidae</taxon>
        <taxon>Holothuria</taxon>
    </lineage>
</organism>
<keyword evidence="9" id="KW-0285">Flavoprotein</keyword>
<comment type="subcellular location">
    <subcellularLocation>
        <location evidence="4">Cell membrane</location>
        <location evidence="4">Sarcolemma</location>
        <topology evidence="4">Peripheral membrane protein</topology>
    </subcellularLocation>
    <subcellularLocation>
        <location evidence="5">Cell projection</location>
        <location evidence="5">Dendritic spine</location>
    </subcellularLocation>
</comment>
<dbReference type="Pfam" id="PF00258">
    <property type="entry name" value="Flavodoxin_1"/>
    <property type="match status" value="1"/>
</dbReference>
<feature type="domain" description="FAD-binding FR-type" evidence="28">
    <location>
        <begin position="1276"/>
        <end position="1523"/>
    </location>
</feature>
<feature type="compositionally biased region" description="Basic and acidic residues" evidence="25">
    <location>
        <begin position="1796"/>
        <end position="1821"/>
    </location>
</feature>
<evidence type="ECO:0000313" key="29">
    <source>
        <dbReference type="EMBL" id="KAJ8043951.1"/>
    </source>
</evidence>
<dbReference type="SUPFAM" id="SSF52343">
    <property type="entry name" value="Ferredoxin reductase-like, C-terminal NADP-linked domain"/>
    <property type="match status" value="1"/>
</dbReference>
<evidence type="ECO:0000259" key="28">
    <source>
        <dbReference type="PROSITE" id="PS51384"/>
    </source>
</evidence>
<evidence type="ECO:0000256" key="20">
    <source>
        <dbReference type="ARBA" id="ARBA00031302"/>
    </source>
</evidence>
<keyword evidence="12" id="KW-0274">FAD</keyword>
<evidence type="ECO:0000259" key="26">
    <source>
        <dbReference type="PROSITE" id="PS50106"/>
    </source>
</evidence>
<dbReference type="PROSITE" id="PS50902">
    <property type="entry name" value="FLAVODOXIN_LIKE"/>
    <property type="match status" value="1"/>
</dbReference>
<dbReference type="OrthoDB" id="1688044at2759"/>
<dbReference type="Gene3D" id="1.20.990.10">
    <property type="entry name" value="NADPH-cytochrome p450 Reductase, Chain A, domain 3"/>
    <property type="match status" value="1"/>
</dbReference>
<dbReference type="Pfam" id="PF00667">
    <property type="entry name" value="FAD_binding_1"/>
    <property type="match status" value="1"/>
</dbReference>
<dbReference type="InterPro" id="IPR001094">
    <property type="entry name" value="Flavdoxin-like"/>
</dbReference>
<dbReference type="InterPro" id="IPR001709">
    <property type="entry name" value="Flavoprot_Pyr_Nucl_cyt_Rdtase"/>
</dbReference>
<evidence type="ECO:0000313" key="30">
    <source>
        <dbReference type="Proteomes" id="UP001152320"/>
    </source>
</evidence>
<dbReference type="InterPro" id="IPR036034">
    <property type="entry name" value="PDZ_sf"/>
</dbReference>
<dbReference type="InterPro" id="IPR029039">
    <property type="entry name" value="Flavoprotein-like_sf"/>
</dbReference>
<feature type="region of interest" description="Disordered" evidence="25">
    <location>
        <begin position="178"/>
        <end position="236"/>
    </location>
</feature>
<dbReference type="InterPro" id="IPR044943">
    <property type="entry name" value="NOS_dom_1"/>
</dbReference>
<comment type="cofactor">
    <cofactor evidence="1">
        <name>FMN</name>
        <dbReference type="ChEBI" id="CHEBI:58210"/>
    </cofactor>
</comment>
<dbReference type="InterPro" id="IPR004030">
    <property type="entry name" value="NOS_N"/>
</dbReference>
<dbReference type="PRINTS" id="PR00369">
    <property type="entry name" value="FLAVODOXIN"/>
</dbReference>
<proteinExistence type="inferred from homology"/>
<comment type="cofactor">
    <cofactor evidence="2">
        <name>heme b</name>
        <dbReference type="ChEBI" id="CHEBI:60344"/>
    </cofactor>
</comment>
<dbReference type="Gene3D" id="2.40.30.10">
    <property type="entry name" value="Translation factors"/>
    <property type="match status" value="1"/>
</dbReference>
<comment type="caution">
    <text evidence="29">The sequence shown here is derived from an EMBL/GenBank/DDBJ whole genome shotgun (WGS) entry which is preliminary data.</text>
</comment>
<keyword evidence="30" id="KW-1185">Reference proteome</keyword>
<dbReference type="Gene3D" id="2.30.42.10">
    <property type="match status" value="1"/>
</dbReference>
<sequence>MSDTNSSAIMMENEPNTFSIRLLKRPPHGLGFIVRKRKTNPPVVISDLIPGGVAEQSGLVQVGDVLLAVNGVQLTDVPYNTALEVLRSVPMDSPCVLVLRGPEGFKTKLETLMSPDGLVQVVRLTEPEDNMSRDRNQNLTPKKQSRKNGPRSPGHTQHSWPRNTHSNVDSIANVYNQSHSHNGTVHYGVPASSRGRSTPEGSPYRYGRRSRRDTTRSPARNINSMPTSPMRSYNPIRDSSPSTCICTRHFMTTEPQQILAWNGTFPRDVYNMRISPEEIYFDSPRTSIDYEFENERIVMNGGVNHLPSVTGEPAELVTESIGTQWPEPVITAKSKGDSSSEEGSKSDNGVTSAGKPNTSVANTGISQVDDVGSTHGQHIVDTDDKQRKVESEGRPHVRGAWYTEQETTTPAESVPNRPTATMGAGCSSVPKTGVVSVSSSAENSTATINQVNLQHVSNGKQNGIAVAESETHGSTDALEKKTGTARQNDLQQAKEAERDSSKRELNGMVLEEAKQKRGLPIANREVDLSDAGVQTEHSKENLNGHISKEENGETVQQGTHGAVCTREKKQKFVRVTNLLDGKQFTDTLHQKTFIKTLCDENRCFGSIMFPTKPKGRSKEEMLVHAKDFIRQYYTHIKRADTPAHKKRWEEVEASIHQKGTYDLTEMELILGAKTAWRNAPRCIGRIQWTKLQVFDARNATTAHDMYHAICNHMSYATNKGNLRSAITIFPPRTDGQHDFRVWNAQLIRYACYKQPDGTLIGDPANLEFTEVCQKLGWKGSGGAWDILPLVLQANGQDPEVYDIPQDLILEVPMTHPQYDWFSDLGLKWYALPAVSCLMLDLGGLEFTAIPFNGWYMETEIGARDFCDENRLNLCETIANKMGLDVSSNSSLWKDKAVVEANIAVMHSFQVKANVTITDHHSASESFLKHMENEQRLRGGCPADWVWIVPPISGSITPVFHQEMLAYNLKPSYEYQEDPWKSYVFKTGEEGQKKKRRKLLTFKEVAKAVKFSAKLMGKALAKRIKATILYASETGRSEKYAKMLCEIFKHAFDAKVLCMEDYDPVHLEHETLLLVVTSTFGNGDPPENGEEFGRFLMELRRDHMGTEDRNVDRGILATLLELFRRSKALRFDLFASEDRKTETVTKTSSTNLDASSGPLANVRYSVFGLGSRAYPNFCAFAKAVDSLIADMDGERILALGEGDELSGQEESFRTWAKAVFSAACEVFCVGKDVNMQEANASLQTNELSWAPDKFRLVLEESGAATELCEALTKLHSKNVLPCILISSQELQSDESTRSTIQVRMDTQGASELLYEPGDHVAICPTNENELVDAILSRVQCDKKPDDVIVVQVLQQRSTPLGVVKAWNPTERLPPCSIRQALEKYLDITTPPTPDFLRLLSLQATDKADIDKLALLGKGSSAYEDWKYENSPNLIEVLDEFPSIKLSVEFLLQEAPLLKPRYYSISSSPRMYPGEIHATVAVVCWRTKGGKGPLHNGVCSSWLDRLKKGEIIPAFIRQAPLFRLPEKRNLPCILVGPGTGIAPFRSFWQQRQIDLQFTPAINDKGEKVLGDITMFFGCRHPNLDNIYEDEKIKATNDGALKKVYTAFSREPDKPKKYVQHVLKDHGKEVFRTLEKEKGHFFVCGDVSMAGDVQKALEEIISEHGKMSLEQAKEYVSKLRDHTRYHEDIFGVTLKTAEVRSKLRTAIRAHVLINTGGSKLTPAIKAFRADDNKTEEDGTVEKDTLERSNSVKSLTDKDKRTSLDVDLLNPSMEHKNKPRRPTRRSITATVLLTEEELEELRKSHEASQKEKVPKGNGVKGEKTPNGDIPKPITKKV</sequence>
<keyword evidence="11" id="KW-0479">Metal-binding</keyword>
<comment type="cofactor">
    <cofactor evidence="3">
        <name>FAD</name>
        <dbReference type="ChEBI" id="CHEBI:57692"/>
    </cofactor>
</comment>
<dbReference type="PROSITE" id="PS50106">
    <property type="entry name" value="PDZ"/>
    <property type="match status" value="1"/>
</dbReference>
<keyword evidence="17" id="KW-0408">Iron</keyword>
<dbReference type="PANTHER" id="PTHR43410">
    <property type="entry name" value="NITRIC OXIDE SYNTHASE OXYGENASE"/>
    <property type="match status" value="1"/>
</dbReference>
<evidence type="ECO:0000256" key="12">
    <source>
        <dbReference type="ARBA" id="ARBA00022827"/>
    </source>
</evidence>
<evidence type="ECO:0000256" key="5">
    <source>
        <dbReference type="ARBA" id="ARBA00004552"/>
    </source>
</evidence>
<dbReference type="FunFam" id="3.40.50.80:FF:000003">
    <property type="entry name" value="Nitric oxide synthase"/>
    <property type="match status" value="1"/>
</dbReference>
<feature type="region of interest" description="Disordered" evidence="25">
    <location>
        <begin position="1728"/>
        <end position="1833"/>
    </location>
</feature>
<feature type="compositionally biased region" description="Polar residues" evidence="25">
    <location>
        <begin position="348"/>
        <end position="366"/>
    </location>
</feature>
<protein>
    <recommendedName>
        <fullName evidence="23">Nitric oxide synthase 1</fullName>
        <ecNumber evidence="7">1.14.13.39</ecNumber>
    </recommendedName>
    <alternativeName>
        <fullName evidence="18">Constitutive NOS</fullName>
    </alternativeName>
    <alternativeName>
        <fullName evidence="20">NC-NOS</fullName>
    </alternativeName>
    <alternativeName>
        <fullName evidence="19">NOS type I</fullName>
    </alternativeName>
    <alternativeName>
        <fullName evidence="21">Neuronal NOS</fullName>
    </alternativeName>
    <alternativeName>
        <fullName evidence="24">Nitric oxide synthase, brain</fullName>
    </alternativeName>
    <alternativeName>
        <fullName evidence="22">Peptidyl-cysteine S-nitrosylase NOS1</fullName>
    </alternativeName>
</protein>
<dbReference type="PROSITE" id="PS60001">
    <property type="entry name" value="NOS"/>
    <property type="match status" value="1"/>
</dbReference>
<keyword evidence="10" id="KW-0288">FMN</keyword>
<dbReference type="InterPro" id="IPR017938">
    <property type="entry name" value="Riboflavin_synthase-like_b-brl"/>
</dbReference>
<dbReference type="InterPro" id="IPR044940">
    <property type="entry name" value="NOS_dom_2"/>
</dbReference>
<comment type="similarity">
    <text evidence="6">Belongs to the NOS family.</text>
</comment>
<evidence type="ECO:0000256" key="18">
    <source>
        <dbReference type="ARBA" id="ARBA00029794"/>
    </source>
</evidence>
<dbReference type="SUPFAM" id="SSF52218">
    <property type="entry name" value="Flavoproteins"/>
    <property type="match status" value="1"/>
</dbReference>
<dbReference type="InterPro" id="IPR044944">
    <property type="entry name" value="NOS_dom_3"/>
</dbReference>
<dbReference type="FunFam" id="3.90.440.10:FF:000001">
    <property type="entry name" value="Endothelial nitric oxide synthase"/>
    <property type="match status" value="1"/>
</dbReference>
<dbReference type="GO" id="GO:0004517">
    <property type="term" value="F:nitric-oxide synthase activity"/>
    <property type="evidence" value="ECO:0007669"/>
    <property type="project" value="UniProtKB-EC"/>
</dbReference>
<feature type="compositionally biased region" description="Basic and acidic residues" evidence="25">
    <location>
        <begin position="334"/>
        <end position="345"/>
    </location>
</feature>
<evidence type="ECO:0000256" key="11">
    <source>
        <dbReference type="ARBA" id="ARBA00022723"/>
    </source>
</evidence>
<keyword evidence="8" id="KW-0349">Heme</keyword>
<evidence type="ECO:0000256" key="4">
    <source>
        <dbReference type="ARBA" id="ARBA00004468"/>
    </source>
</evidence>
<evidence type="ECO:0000256" key="6">
    <source>
        <dbReference type="ARBA" id="ARBA00006267"/>
    </source>
</evidence>
<dbReference type="Gene3D" id="3.40.50.360">
    <property type="match status" value="1"/>
</dbReference>
<evidence type="ECO:0000256" key="3">
    <source>
        <dbReference type="ARBA" id="ARBA00001974"/>
    </source>
</evidence>
<feature type="compositionally biased region" description="Polar residues" evidence="25">
    <location>
        <begin position="154"/>
        <end position="166"/>
    </location>
</feature>
<dbReference type="FunFam" id="3.40.50.360:FF:000033">
    <property type="entry name" value="Nitric oxide synthase"/>
    <property type="match status" value="1"/>
</dbReference>
<gene>
    <name evidence="29" type="ORF">HOLleu_11278</name>
</gene>
<dbReference type="PANTHER" id="PTHR43410:SF1">
    <property type="entry name" value="NITRIC OXIDE SYNTHASE"/>
    <property type="match status" value="1"/>
</dbReference>
<feature type="compositionally biased region" description="Basic and acidic residues" evidence="25">
    <location>
        <begin position="469"/>
        <end position="482"/>
    </location>
</feature>
<evidence type="ECO:0000256" key="21">
    <source>
        <dbReference type="ARBA" id="ARBA00031374"/>
    </source>
</evidence>
<dbReference type="Gene3D" id="3.40.50.80">
    <property type="entry name" value="Nucleotide-binding domain of ferredoxin-NADP reductase (FNR) module"/>
    <property type="match status" value="1"/>
</dbReference>
<evidence type="ECO:0000256" key="10">
    <source>
        <dbReference type="ARBA" id="ARBA00022643"/>
    </source>
</evidence>
<evidence type="ECO:0000256" key="1">
    <source>
        <dbReference type="ARBA" id="ARBA00001917"/>
    </source>
</evidence>
<dbReference type="PROSITE" id="PS51384">
    <property type="entry name" value="FAD_FR"/>
    <property type="match status" value="1"/>
</dbReference>
<keyword evidence="14" id="KW-0521">NADP</keyword>
<feature type="region of interest" description="Disordered" evidence="25">
    <location>
        <begin position="124"/>
        <end position="166"/>
    </location>
</feature>
<dbReference type="InterPro" id="IPR001478">
    <property type="entry name" value="PDZ"/>
</dbReference>
<feature type="compositionally biased region" description="Polar residues" evidence="25">
    <location>
        <begin position="221"/>
        <end position="236"/>
    </location>
</feature>
<feature type="compositionally biased region" description="Basic and acidic residues" evidence="25">
    <location>
        <begin position="378"/>
        <end position="395"/>
    </location>
</feature>
<feature type="region of interest" description="Disordered" evidence="25">
    <location>
        <begin position="469"/>
        <end position="506"/>
    </location>
</feature>
<evidence type="ECO:0000256" key="22">
    <source>
        <dbReference type="ARBA" id="ARBA00032538"/>
    </source>
</evidence>
<evidence type="ECO:0000256" key="7">
    <source>
        <dbReference type="ARBA" id="ARBA00012989"/>
    </source>
</evidence>
<evidence type="ECO:0000256" key="14">
    <source>
        <dbReference type="ARBA" id="ARBA00022857"/>
    </source>
</evidence>
<dbReference type="SUPFAM" id="SSF56512">
    <property type="entry name" value="Nitric oxide (NO) synthase oxygenase domain"/>
    <property type="match status" value="1"/>
</dbReference>
<dbReference type="GO" id="GO:0010181">
    <property type="term" value="F:FMN binding"/>
    <property type="evidence" value="ECO:0007669"/>
    <property type="project" value="InterPro"/>
</dbReference>
<dbReference type="InterPro" id="IPR003097">
    <property type="entry name" value="CysJ-like_FAD-binding"/>
</dbReference>
<dbReference type="SUPFAM" id="SSF50156">
    <property type="entry name" value="PDZ domain-like"/>
    <property type="match status" value="1"/>
</dbReference>
<feature type="compositionally biased region" description="Basic and acidic residues" evidence="25">
    <location>
        <begin position="1751"/>
        <end position="1760"/>
    </location>
</feature>
<dbReference type="InterPro" id="IPR050607">
    <property type="entry name" value="NOS"/>
</dbReference>
<dbReference type="InterPro" id="IPR036119">
    <property type="entry name" value="NOS_N_sf"/>
</dbReference>
<dbReference type="InterPro" id="IPR023173">
    <property type="entry name" value="NADPH_Cyt_P450_Rdtase_alpha"/>
</dbReference>
<dbReference type="Pfam" id="PF00595">
    <property type="entry name" value="PDZ"/>
    <property type="match status" value="1"/>
</dbReference>
<evidence type="ECO:0000256" key="15">
    <source>
        <dbReference type="ARBA" id="ARBA00022860"/>
    </source>
</evidence>
<reference evidence="29" key="1">
    <citation type="submission" date="2021-10" db="EMBL/GenBank/DDBJ databases">
        <title>Tropical sea cucumber genome reveals ecological adaptation and Cuvierian tubules defense mechanism.</title>
        <authorList>
            <person name="Chen T."/>
        </authorList>
    </citation>
    <scope>NUCLEOTIDE SEQUENCE</scope>
    <source>
        <strain evidence="29">Nanhai2018</strain>
        <tissue evidence="29">Muscle</tissue>
    </source>
</reference>
<accession>A0A9Q1HGB2</accession>
<dbReference type="Gene3D" id="3.90.440.10">
    <property type="entry name" value="Nitric Oxide Synthase,Heme Domain,Chain A domain 2"/>
    <property type="match status" value="1"/>
</dbReference>
<dbReference type="FunFam" id="1.20.990.10:FF:000002">
    <property type="entry name" value="Nitric oxide synthase"/>
    <property type="match status" value="1"/>
</dbReference>
<evidence type="ECO:0000259" key="27">
    <source>
        <dbReference type="PROSITE" id="PS50902"/>
    </source>
</evidence>
<keyword evidence="15" id="KW-0112">Calmodulin-binding</keyword>
<dbReference type="PRINTS" id="PR00371">
    <property type="entry name" value="FPNCR"/>
</dbReference>
<keyword evidence="16" id="KW-0560">Oxidoreductase</keyword>
<dbReference type="Gene3D" id="3.90.1230.10">
    <property type="entry name" value="Nitric Oxide Synthase, Chain A, domain 3"/>
    <property type="match status" value="1"/>
</dbReference>
<evidence type="ECO:0000256" key="19">
    <source>
        <dbReference type="ARBA" id="ARBA00029891"/>
    </source>
</evidence>
<dbReference type="GO" id="GO:0005516">
    <property type="term" value="F:calmodulin binding"/>
    <property type="evidence" value="ECO:0007669"/>
    <property type="project" value="UniProtKB-KW"/>
</dbReference>
<dbReference type="EMBL" id="JAIZAY010000004">
    <property type="protein sequence ID" value="KAJ8043951.1"/>
    <property type="molecule type" value="Genomic_DNA"/>
</dbReference>
<dbReference type="GO" id="GO:1903522">
    <property type="term" value="P:regulation of blood circulation"/>
    <property type="evidence" value="ECO:0007669"/>
    <property type="project" value="UniProtKB-ARBA"/>
</dbReference>
<dbReference type="Pfam" id="PF02898">
    <property type="entry name" value="NO_synthase"/>
    <property type="match status" value="1"/>
</dbReference>
<dbReference type="Gene3D" id="3.90.340.10">
    <property type="entry name" value="Nitric Oxide Synthase, Chain A, domain 1"/>
    <property type="match status" value="1"/>
</dbReference>
<dbReference type="InterPro" id="IPR017927">
    <property type="entry name" value="FAD-bd_FR_type"/>
</dbReference>
<dbReference type="Proteomes" id="UP001152320">
    <property type="component" value="Chromosome 4"/>
</dbReference>
<evidence type="ECO:0000256" key="17">
    <source>
        <dbReference type="ARBA" id="ARBA00023004"/>
    </source>
</evidence>
<evidence type="ECO:0000256" key="25">
    <source>
        <dbReference type="SAM" id="MobiDB-lite"/>
    </source>
</evidence>
<dbReference type="SMART" id="SM00228">
    <property type="entry name" value="PDZ"/>
    <property type="match status" value="1"/>
</dbReference>
<evidence type="ECO:0000256" key="2">
    <source>
        <dbReference type="ARBA" id="ARBA00001970"/>
    </source>
</evidence>
<dbReference type="GO" id="GO:0042383">
    <property type="term" value="C:sarcolemma"/>
    <property type="evidence" value="ECO:0007669"/>
    <property type="project" value="UniProtKB-SubCell"/>
</dbReference>
<evidence type="ECO:0000256" key="24">
    <source>
        <dbReference type="ARBA" id="ARBA00035474"/>
    </source>
</evidence>
<evidence type="ECO:0000256" key="8">
    <source>
        <dbReference type="ARBA" id="ARBA00022617"/>
    </source>
</evidence>
<evidence type="ECO:0000256" key="13">
    <source>
        <dbReference type="ARBA" id="ARBA00022843"/>
    </source>
</evidence>
<evidence type="ECO:0000256" key="23">
    <source>
        <dbReference type="ARBA" id="ARBA00035211"/>
    </source>
</evidence>
<keyword evidence="13" id="KW-0832">Ubl conjugation</keyword>
<name>A0A9Q1HGB2_HOLLE</name>
<feature type="compositionally biased region" description="Polar residues" evidence="25">
    <location>
        <begin position="404"/>
        <end position="419"/>
    </location>
</feature>
<dbReference type="GO" id="GO:0006809">
    <property type="term" value="P:nitric oxide biosynthetic process"/>
    <property type="evidence" value="ECO:0007669"/>
    <property type="project" value="InterPro"/>
</dbReference>
<dbReference type="EC" id="1.14.13.39" evidence="7"/>
<feature type="domain" description="PDZ" evidence="26">
    <location>
        <begin position="19"/>
        <end position="88"/>
    </location>
</feature>
<dbReference type="GO" id="GO:0043197">
    <property type="term" value="C:dendritic spine"/>
    <property type="evidence" value="ECO:0007669"/>
    <property type="project" value="UniProtKB-SubCell"/>
</dbReference>
<dbReference type="Pfam" id="PF00175">
    <property type="entry name" value="NAD_binding_1"/>
    <property type="match status" value="1"/>
</dbReference>
<feature type="compositionally biased region" description="Basic and acidic residues" evidence="25">
    <location>
        <begin position="1728"/>
        <end position="1743"/>
    </location>
</feature>
<feature type="region of interest" description="Disordered" evidence="25">
    <location>
        <begin position="322"/>
        <end position="428"/>
    </location>
</feature>
<evidence type="ECO:0000256" key="9">
    <source>
        <dbReference type="ARBA" id="ARBA00022630"/>
    </source>
</evidence>
<dbReference type="InterPro" id="IPR008254">
    <property type="entry name" value="Flavodoxin/NO_synth"/>
</dbReference>
<feature type="compositionally biased region" description="Basic and acidic residues" evidence="25">
    <location>
        <begin position="492"/>
        <end position="506"/>
    </location>
</feature>
<feature type="domain" description="Flavodoxin-like" evidence="27">
    <location>
        <begin position="1025"/>
        <end position="1219"/>
    </location>
</feature>
<dbReference type="CDD" id="cd00795">
    <property type="entry name" value="NOS_oxygenase_euk"/>
    <property type="match status" value="1"/>
</dbReference>
<dbReference type="InterPro" id="IPR001433">
    <property type="entry name" value="OxRdtase_FAD/NAD-bd"/>
</dbReference>
<evidence type="ECO:0000256" key="16">
    <source>
        <dbReference type="ARBA" id="ARBA00023002"/>
    </source>
</evidence>